<evidence type="ECO:0000313" key="5">
    <source>
        <dbReference type="Proteomes" id="UP000319576"/>
    </source>
</evidence>
<dbReference type="OrthoDB" id="289126at2"/>
<dbReference type="PANTHER" id="PTHR35889:SF3">
    <property type="entry name" value="F-BOX DOMAIN-CONTAINING PROTEIN"/>
    <property type="match status" value="1"/>
</dbReference>
<sequence precursor="true">MPRPVALLAVLVAAGPAAAQPVSFDRDVSAVLSRAGCNSGACHGNLNGKGGLKLSLRGEDPVGDHAVLTRDLLARRTDPHRPDESLILLKATGGVPHEGGVRFTRASPEYAALRAWVAAGCRPDPPGGPQLARLDVTPAARILSDPADRFTVKAVAHFSDGTSRDVTALAACEFTSVGVARITPAGEVIREQFGETVLIVRYLTRVVPVRVVFLPDRPAPELSAFPTEHPIDRLVLDQLRAMRLAPAAPAPDHVFLRRAFLDTLGVLPTVDETRAYLADPRPDRRERLIDALLARPEFAEYWAQKWSDVLRNDEKALDRKGVAVFYRWIAAQLAADRPLTEFARDVLGGTGSTYANPPANFWRAVRDPLQRAESVAQVFLGVRIGCARCHNHPFDRWTMDDYYGFAALFARVDYRVLSNARRDDLDKHEFVGEQVVFQKRDGEMVSGRTKQAAPPKLLGAAAVAPDADRLGAAADWVASADNPFFARAQVNRVWLHLMGRGLVDPNDDFRATNPPSNPELLDWLAKDFAATGFRLKPLVKRIMTSRTYGLSATTRDAAVMADELHHSHAMVAPLEAEQLLDALAQVTGVPVRFGGYPLGLRANQVPAPPQTGRRFTAATGDLFLKTFGKPERLLTCECERSDDPGLLQAFQMISGDVVNRLISSPDNRVGKRLSEGTTDAALLDELYLAALCRRPTDAEGRRILGYVGGATDRRAVWEDVLWALLNSKEFLLRR</sequence>
<evidence type="ECO:0000313" key="4">
    <source>
        <dbReference type="EMBL" id="QDU22933.1"/>
    </source>
</evidence>
<proteinExistence type="predicted"/>
<keyword evidence="5" id="KW-1185">Reference proteome</keyword>
<evidence type="ECO:0000259" key="2">
    <source>
        <dbReference type="Pfam" id="PF07583"/>
    </source>
</evidence>
<organism evidence="4 5">
    <name type="scientific">Urbifossiella limnaea</name>
    <dbReference type="NCBI Taxonomy" id="2528023"/>
    <lineage>
        <taxon>Bacteria</taxon>
        <taxon>Pseudomonadati</taxon>
        <taxon>Planctomycetota</taxon>
        <taxon>Planctomycetia</taxon>
        <taxon>Gemmatales</taxon>
        <taxon>Gemmataceae</taxon>
        <taxon>Urbifossiella</taxon>
    </lineage>
</organism>
<evidence type="ECO:0000256" key="1">
    <source>
        <dbReference type="SAM" id="SignalP"/>
    </source>
</evidence>
<evidence type="ECO:0008006" key="6">
    <source>
        <dbReference type="Google" id="ProtNLM"/>
    </source>
</evidence>
<feature type="chain" id="PRO_5021931222" description="DUF1549 domain-containing protein" evidence="1">
    <location>
        <begin position="20"/>
        <end position="734"/>
    </location>
</feature>
<name>A0A517XZM3_9BACT</name>
<dbReference type="InterPro" id="IPR011444">
    <property type="entry name" value="DUF1549"/>
</dbReference>
<protein>
    <recommendedName>
        <fullName evidence="6">DUF1549 domain-containing protein</fullName>
    </recommendedName>
</protein>
<reference evidence="4 5" key="1">
    <citation type="submission" date="2019-02" db="EMBL/GenBank/DDBJ databases">
        <title>Deep-cultivation of Planctomycetes and their phenomic and genomic characterization uncovers novel biology.</title>
        <authorList>
            <person name="Wiegand S."/>
            <person name="Jogler M."/>
            <person name="Boedeker C."/>
            <person name="Pinto D."/>
            <person name="Vollmers J."/>
            <person name="Rivas-Marin E."/>
            <person name="Kohn T."/>
            <person name="Peeters S.H."/>
            <person name="Heuer A."/>
            <person name="Rast P."/>
            <person name="Oberbeckmann S."/>
            <person name="Bunk B."/>
            <person name="Jeske O."/>
            <person name="Meyerdierks A."/>
            <person name="Storesund J.E."/>
            <person name="Kallscheuer N."/>
            <person name="Luecker S."/>
            <person name="Lage O.M."/>
            <person name="Pohl T."/>
            <person name="Merkel B.J."/>
            <person name="Hornburger P."/>
            <person name="Mueller R.-W."/>
            <person name="Bruemmer F."/>
            <person name="Labrenz M."/>
            <person name="Spormann A.M."/>
            <person name="Op den Camp H."/>
            <person name="Overmann J."/>
            <person name="Amann R."/>
            <person name="Jetten M.S.M."/>
            <person name="Mascher T."/>
            <person name="Medema M.H."/>
            <person name="Devos D.P."/>
            <person name="Kaster A.-K."/>
            <person name="Ovreas L."/>
            <person name="Rohde M."/>
            <person name="Galperin M.Y."/>
            <person name="Jogler C."/>
        </authorList>
    </citation>
    <scope>NUCLEOTIDE SEQUENCE [LARGE SCALE GENOMIC DNA]</scope>
    <source>
        <strain evidence="4 5">ETA_A1</strain>
    </source>
</reference>
<feature type="domain" description="DUF1553" evidence="3">
    <location>
        <begin position="474"/>
        <end position="704"/>
    </location>
</feature>
<evidence type="ECO:0000259" key="3">
    <source>
        <dbReference type="Pfam" id="PF07587"/>
    </source>
</evidence>
<dbReference type="Pfam" id="PF07587">
    <property type="entry name" value="PSD1"/>
    <property type="match status" value="1"/>
</dbReference>
<feature type="domain" description="DUF1549" evidence="2">
    <location>
        <begin position="230"/>
        <end position="413"/>
    </location>
</feature>
<dbReference type="EMBL" id="CP036273">
    <property type="protein sequence ID" value="QDU22933.1"/>
    <property type="molecule type" value="Genomic_DNA"/>
</dbReference>
<dbReference type="Proteomes" id="UP000319576">
    <property type="component" value="Chromosome"/>
</dbReference>
<dbReference type="RefSeq" id="WP_145243041.1">
    <property type="nucleotide sequence ID" value="NZ_CP036273.1"/>
</dbReference>
<feature type="signal peptide" evidence="1">
    <location>
        <begin position="1"/>
        <end position="19"/>
    </location>
</feature>
<gene>
    <name evidence="4" type="ORF">ETAA1_49220</name>
</gene>
<dbReference type="Pfam" id="PF07583">
    <property type="entry name" value="PSCyt2"/>
    <property type="match status" value="1"/>
</dbReference>
<dbReference type="KEGG" id="uli:ETAA1_49220"/>
<accession>A0A517XZM3</accession>
<dbReference type="PANTHER" id="PTHR35889">
    <property type="entry name" value="CYCLOINULO-OLIGOSACCHARIDE FRUCTANOTRANSFERASE-RELATED"/>
    <property type="match status" value="1"/>
</dbReference>
<dbReference type="InterPro" id="IPR022655">
    <property type="entry name" value="DUF1553"/>
</dbReference>
<dbReference type="AlphaFoldDB" id="A0A517XZM3"/>
<keyword evidence="1" id="KW-0732">Signal</keyword>